<protein>
    <submittedName>
        <fullName evidence="3">ATPase</fullName>
    </submittedName>
</protein>
<organism evidence="3 4">
    <name type="scientific">Phlyctema vagabunda</name>
    <dbReference type="NCBI Taxonomy" id="108571"/>
    <lineage>
        <taxon>Eukaryota</taxon>
        <taxon>Fungi</taxon>
        <taxon>Dikarya</taxon>
        <taxon>Ascomycota</taxon>
        <taxon>Pezizomycotina</taxon>
        <taxon>Leotiomycetes</taxon>
        <taxon>Helotiales</taxon>
        <taxon>Dermateaceae</taxon>
        <taxon>Phlyctema</taxon>
    </lineage>
</organism>
<reference evidence="3 4" key="1">
    <citation type="submission" date="2024-06" db="EMBL/GenBank/DDBJ databases">
        <title>Complete genome of Phlyctema vagabunda strain 19-DSS-EL-015.</title>
        <authorList>
            <person name="Fiorenzani C."/>
        </authorList>
    </citation>
    <scope>NUCLEOTIDE SEQUENCE [LARGE SCALE GENOMIC DNA]</scope>
    <source>
        <strain evidence="3 4">19-DSS-EL-015</strain>
    </source>
</reference>
<gene>
    <name evidence="3" type="ORF">PVAG01_05432</name>
</gene>
<feature type="domain" description="AAA+ ATPase" evidence="2">
    <location>
        <begin position="440"/>
        <end position="567"/>
    </location>
</feature>
<keyword evidence="4" id="KW-1185">Reference proteome</keyword>
<dbReference type="InterPro" id="IPR003959">
    <property type="entry name" value="ATPase_AAA_core"/>
</dbReference>
<evidence type="ECO:0000313" key="4">
    <source>
        <dbReference type="Proteomes" id="UP001629113"/>
    </source>
</evidence>
<dbReference type="SUPFAM" id="SSF52540">
    <property type="entry name" value="P-loop containing nucleoside triphosphate hydrolases"/>
    <property type="match status" value="1"/>
</dbReference>
<dbReference type="PANTHER" id="PTHR46411:SF3">
    <property type="entry name" value="AAA+ ATPASE DOMAIN-CONTAINING PROTEIN"/>
    <property type="match status" value="1"/>
</dbReference>
<dbReference type="SMART" id="SM00382">
    <property type="entry name" value="AAA"/>
    <property type="match status" value="1"/>
</dbReference>
<feature type="region of interest" description="Disordered" evidence="1">
    <location>
        <begin position="1"/>
        <end position="41"/>
    </location>
</feature>
<dbReference type="Pfam" id="PF00004">
    <property type="entry name" value="AAA"/>
    <property type="match status" value="1"/>
</dbReference>
<accession>A0ABR4PK45</accession>
<evidence type="ECO:0000259" key="2">
    <source>
        <dbReference type="SMART" id="SM00382"/>
    </source>
</evidence>
<feature type="compositionally biased region" description="Polar residues" evidence="1">
    <location>
        <begin position="19"/>
        <end position="31"/>
    </location>
</feature>
<sequence>MGRKNSVANADFDEVGSVGTPQFSDRGSNSDPARDFVTRKKNPQTGIICEAIDFYMNEDDDWTQKYPDHIEEPAENEETARYAVLKRNRKSNDDPRRKFALESIVVQSPLIKKVLGRVFENYPGITTTLERLTFESPYRPFVYRWERLRAERESEQDAETKKHLDLLWDILEAELRNTLETRDDYLAHGVITYDYLWTLFETGTLITHKPGIDEAVVQIDDWEYSIRPLAFILQNRFVEWTGTEFGMEAKSWTIDPFKGTRKITDLEAMPLSFHPDSIGLQQRCIARGRRWEAHCKYLFKFYKGIALDDEFASRRYNVQSRVILDTDAFNSFNPNRQVTVWAIKDNEDYVDPTSDSATNGEQSLTPWQHLLAAHTLRGYSLKDKKWLVFDIENLSEITFSDSAFSRLVLPNDTKDLVLAFANAQIKREQTFDDIIEGKGKGIIMLLSGPPGVGKTLTAEAVAETMHTPLYMMSAADLGDTPSEVEEALKKTLAMTTKWKAVLLLDEADVFLEARSKHDLERNKLVSIFLRNLEYFEGFLFLTSNRVEDIDAAFESRIHLSLIYSDLSTESRRHVWEAFLASVKGTHFTDEQLDTLSQIQLNGRQIKNILKTAQLLASSKDSALKYEHVEIITRLRAANACIPLRT</sequence>
<comment type="caution">
    <text evidence="3">The sequence shown here is derived from an EMBL/GenBank/DDBJ whole genome shotgun (WGS) entry which is preliminary data.</text>
</comment>
<dbReference type="InterPro" id="IPR003593">
    <property type="entry name" value="AAA+_ATPase"/>
</dbReference>
<dbReference type="EMBL" id="JBFCZG010000004">
    <property type="protein sequence ID" value="KAL3423685.1"/>
    <property type="molecule type" value="Genomic_DNA"/>
</dbReference>
<dbReference type="Gene3D" id="3.40.50.300">
    <property type="entry name" value="P-loop containing nucleotide triphosphate hydrolases"/>
    <property type="match status" value="1"/>
</dbReference>
<evidence type="ECO:0000313" key="3">
    <source>
        <dbReference type="EMBL" id="KAL3423685.1"/>
    </source>
</evidence>
<proteinExistence type="predicted"/>
<evidence type="ECO:0000256" key="1">
    <source>
        <dbReference type="SAM" id="MobiDB-lite"/>
    </source>
</evidence>
<dbReference type="PANTHER" id="PTHR46411">
    <property type="entry name" value="FAMILY ATPASE, PUTATIVE-RELATED"/>
    <property type="match status" value="1"/>
</dbReference>
<dbReference type="CDD" id="cd19481">
    <property type="entry name" value="RecA-like_protease"/>
    <property type="match status" value="1"/>
</dbReference>
<dbReference type="InterPro" id="IPR054289">
    <property type="entry name" value="DUF7025"/>
</dbReference>
<dbReference type="Pfam" id="PF22942">
    <property type="entry name" value="DUF7025"/>
    <property type="match status" value="1"/>
</dbReference>
<dbReference type="Proteomes" id="UP001629113">
    <property type="component" value="Unassembled WGS sequence"/>
</dbReference>
<dbReference type="InterPro" id="IPR027417">
    <property type="entry name" value="P-loop_NTPase"/>
</dbReference>
<name>A0ABR4PK45_9HELO</name>